<accession>A0A449H4T0</accession>
<dbReference type="InterPro" id="IPR017508">
    <property type="entry name" value="HipA_N1"/>
</dbReference>
<dbReference type="EMBL" id="CAACYE010000005">
    <property type="protein sequence ID" value="VFA86185.1"/>
    <property type="molecule type" value="Genomic_DNA"/>
</dbReference>
<dbReference type="Pfam" id="PF13657">
    <property type="entry name" value="Couple_hipA"/>
    <property type="match status" value="1"/>
</dbReference>
<dbReference type="NCBIfam" id="TIGR03071">
    <property type="entry name" value="couple_hipA"/>
    <property type="match status" value="1"/>
</dbReference>
<name>A0A449H4T0_NOCFR</name>
<evidence type="ECO:0000259" key="1">
    <source>
        <dbReference type="Pfam" id="PF13657"/>
    </source>
</evidence>
<gene>
    <name evidence="2" type="ORF">NCTC1935_04036</name>
</gene>
<evidence type="ECO:0000313" key="2">
    <source>
        <dbReference type="EMBL" id="VFA86185.1"/>
    </source>
</evidence>
<sequence length="173" mass="18921">MSNWPEPGRLRDVESADVYKCGRLAGTLRRDGDDVVFTYLEEYRADPETPPIAFTLPKHSEAVRTTGGSVPPFFAGLLPEGARLVAITALTRTSEDDHLSLLLAVGADTVGDVQVLPTGLSLTEPPPLFGEDPATGLRQPWIGRLGEIGFDEAWTRRLAELIEQRRQELSAPE</sequence>
<protein>
    <submittedName>
        <fullName evidence="2">Uncharacterized protein related to capsule biosynthesis enzymes</fullName>
    </submittedName>
</protein>
<reference evidence="2" key="1">
    <citation type="submission" date="2019-02" db="EMBL/GenBank/DDBJ databases">
        <authorList>
            <consortium name="Pathogen Informatics"/>
        </authorList>
    </citation>
    <scope>NUCLEOTIDE SEQUENCE</scope>
    <source>
        <strain evidence="2">3012STDY6733949</strain>
    </source>
</reference>
<feature type="domain" description="HipA N-terminal subdomain 1" evidence="1">
    <location>
        <begin position="17"/>
        <end position="115"/>
    </location>
</feature>
<dbReference type="RefSeq" id="WP_086842822.1">
    <property type="nucleotide sequence ID" value="NZ_CAACYE020000001.1"/>
</dbReference>
<organism evidence="2">
    <name type="scientific">Nocardia farcinica</name>
    <dbReference type="NCBI Taxonomy" id="37329"/>
    <lineage>
        <taxon>Bacteria</taxon>
        <taxon>Bacillati</taxon>
        <taxon>Actinomycetota</taxon>
        <taxon>Actinomycetes</taxon>
        <taxon>Mycobacteriales</taxon>
        <taxon>Nocardiaceae</taxon>
        <taxon>Nocardia</taxon>
    </lineage>
</organism>
<dbReference type="AlphaFoldDB" id="A0A449H4T0"/>
<proteinExistence type="predicted"/>